<dbReference type="PROSITE" id="PS50975">
    <property type="entry name" value="ATP_GRASP"/>
    <property type="match status" value="1"/>
</dbReference>
<dbReference type="Gene3D" id="3.30.470.20">
    <property type="entry name" value="ATP-grasp fold, B domain"/>
    <property type="match status" value="1"/>
</dbReference>
<organism evidence="3 4">
    <name type="scientific">Anaerococcus tetradius ATCC 35098</name>
    <dbReference type="NCBI Taxonomy" id="525255"/>
    <lineage>
        <taxon>Bacteria</taxon>
        <taxon>Bacillati</taxon>
        <taxon>Bacillota</taxon>
        <taxon>Tissierellia</taxon>
        <taxon>Tissierellales</taxon>
        <taxon>Peptoniphilaceae</taxon>
        <taxon>Anaerococcus</taxon>
    </lineage>
</organism>
<dbReference type="InterPro" id="IPR013815">
    <property type="entry name" value="ATP_grasp_subdomain_1"/>
</dbReference>
<keyword evidence="1" id="KW-0067">ATP-binding</keyword>
<dbReference type="PANTHER" id="PTHR23132">
    <property type="entry name" value="D-ALANINE--D-ALANINE LIGASE"/>
    <property type="match status" value="1"/>
</dbReference>
<accession>C2CI24</accession>
<name>C2CI24_9FIRM</name>
<dbReference type="eggNOG" id="COG3919">
    <property type="taxonomic scope" value="Bacteria"/>
</dbReference>
<dbReference type="GO" id="GO:0046872">
    <property type="term" value="F:metal ion binding"/>
    <property type="evidence" value="ECO:0007669"/>
    <property type="project" value="InterPro"/>
</dbReference>
<dbReference type="Gene3D" id="3.40.50.20">
    <property type="match status" value="1"/>
</dbReference>
<dbReference type="Gene3D" id="3.30.1490.20">
    <property type="entry name" value="ATP-grasp fold, A domain"/>
    <property type="match status" value="1"/>
</dbReference>
<reference evidence="3 4" key="1">
    <citation type="submission" date="2009-01" db="EMBL/GenBank/DDBJ databases">
        <authorList>
            <person name="Qin X."/>
            <person name="Bachman B."/>
            <person name="Battles P."/>
            <person name="Bell A."/>
            <person name="Bess C."/>
            <person name="Bickham C."/>
            <person name="Chaboub L."/>
            <person name="Chen D."/>
            <person name="Coyle M."/>
            <person name="Deiros D.R."/>
            <person name="Dinh H."/>
            <person name="Forbes L."/>
            <person name="Fowler G."/>
            <person name="Francisco L."/>
            <person name="Fu Q."/>
            <person name="Gubbala S."/>
            <person name="Hale W."/>
            <person name="Han Y."/>
            <person name="Hemphill L."/>
            <person name="Highlander S.K."/>
            <person name="Hirani K."/>
            <person name="Hogues M."/>
            <person name="Jackson L."/>
            <person name="Jakkamsetti A."/>
            <person name="Javaid M."/>
            <person name="Jiang H."/>
            <person name="Korchina V."/>
            <person name="Kovar C."/>
            <person name="Lara F."/>
            <person name="Lee S."/>
            <person name="Mata R."/>
            <person name="Mathew T."/>
            <person name="Moen C."/>
            <person name="Morales K."/>
            <person name="Munidasa M."/>
            <person name="Nazareth L."/>
            <person name="Ngo R."/>
            <person name="Nguyen L."/>
            <person name="Okwuonu G."/>
            <person name="Ongeri F."/>
            <person name="Patil S."/>
            <person name="Petrosino J."/>
            <person name="Pham C."/>
            <person name="Pham P."/>
            <person name="Pu L.-L."/>
            <person name="Puazo M."/>
            <person name="Raj R."/>
            <person name="Reid J."/>
            <person name="Rouhana J."/>
            <person name="Saada N."/>
            <person name="Shang Y."/>
            <person name="Simmons D."/>
            <person name="Thornton R."/>
            <person name="Warren J."/>
            <person name="Weissenberger G."/>
            <person name="Zhang J."/>
            <person name="Zhang L."/>
            <person name="Zhou C."/>
            <person name="Zhu D."/>
            <person name="Muzny D."/>
            <person name="Worley K."/>
            <person name="Gibbs R."/>
        </authorList>
    </citation>
    <scope>NUCLEOTIDE SEQUENCE [LARGE SCALE GENOMIC DNA]</scope>
    <source>
        <strain evidence="3 4">ATCC 35098</strain>
    </source>
</reference>
<dbReference type="GO" id="GO:0005524">
    <property type="term" value="F:ATP binding"/>
    <property type="evidence" value="ECO:0007669"/>
    <property type="project" value="UniProtKB-UniRule"/>
</dbReference>
<dbReference type="NCBIfam" id="NF009406">
    <property type="entry name" value="PRK12767.1-5"/>
    <property type="match status" value="1"/>
</dbReference>
<evidence type="ECO:0000259" key="2">
    <source>
        <dbReference type="PROSITE" id="PS50975"/>
    </source>
</evidence>
<dbReference type="InterPro" id="IPR003806">
    <property type="entry name" value="ATP-grasp_PylC-type"/>
</dbReference>
<evidence type="ECO:0000313" key="4">
    <source>
        <dbReference type="Proteomes" id="UP000003744"/>
    </source>
</evidence>
<evidence type="ECO:0000313" key="3">
    <source>
        <dbReference type="EMBL" id="EEI82819.1"/>
    </source>
</evidence>
<dbReference type="EMBL" id="ACGC01000052">
    <property type="protein sequence ID" value="EEI82819.1"/>
    <property type="molecule type" value="Genomic_DNA"/>
</dbReference>
<dbReference type="SUPFAM" id="SSF56059">
    <property type="entry name" value="Glutathione synthetase ATP-binding domain-like"/>
    <property type="match status" value="1"/>
</dbReference>
<dbReference type="AlphaFoldDB" id="C2CI24"/>
<evidence type="ECO:0000256" key="1">
    <source>
        <dbReference type="PROSITE-ProRule" id="PRU00409"/>
    </source>
</evidence>
<keyword evidence="1" id="KW-0547">Nucleotide-binding</keyword>
<gene>
    <name evidence="3" type="ORF">HMPREF0077_1134</name>
</gene>
<dbReference type="InterPro" id="IPR011761">
    <property type="entry name" value="ATP-grasp"/>
</dbReference>
<dbReference type="Proteomes" id="UP000003744">
    <property type="component" value="Unassembled WGS sequence"/>
</dbReference>
<sequence length="323" mass="36870">MNILFCSVGRRCELLKNFKQSLGNKSKIVATDMSKTAPAIYFADKYYIVPPIAEEGYIDKILKICQAEKIDVITTLIDPEIKLLSENRDRFNDIGVLVLAPDLNTANIFFDKYRTYLELKKLGINTVLTYDSIDNFKIGFKNKEIKFPVFVKPRQGSGSVGARKITNFKDLEEALKEDQSLIVQEFMGDFEDIDCDAYFDIISKKLVSIFSKKKLETKIGGASKTISFKDENLYAFLENALSNFTFNGPIDVDLWYKDGEYYLSEINPRFGGAYLHAYGAGVDFIKMIENNVKKIENNKSDLVYEEDIVMMMYDSVVIKKISL</sequence>
<dbReference type="InterPro" id="IPR048764">
    <property type="entry name" value="PylC_N"/>
</dbReference>
<comment type="caution">
    <text evidence="3">The sequence shown here is derived from an EMBL/GenBank/DDBJ whole genome shotgun (WGS) entry which is preliminary data.</text>
</comment>
<dbReference type="GO" id="GO:0008716">
    <property type="term" value="F:D-alanine-D-alanine ligase activity"/>
    <property type="evidence" value="ECO:0007669"/>
    <property type="project" value="TreeGrafter"/>
</dbReference>
<feature type="domain" description="ATP-grasp" evidence="2">
    <location>
        <begin position="114"/>
        <end position="293"/>
    </location>
</feature>
<dbReference type="PANTHER" id="PTHR23132:SF14">
    <property type="entry name" value="ATP-GRASP DOMAIN-CONTAINING PROTEIN"/>
    <property type="match status" value="1"/>
</dbReference>
<dbReference type="Pfam" id="PF21360">
    <property type="entry name" value="PylC-like_N"/>
    <property type="match status" value="1"/>
</dbReference>
<protein>
    <submittedName>
        <fullName evidence="3">ATP-grasp domain protein</fullName>
    </submittedName>
</protein>
<dbReference type="Pfam" id="PF02655">
    <property type="entry name" value="ATP-grasp_3"/>
    <property type="match status" value="1"/>
</dbReference>
<proteinExistence type="predicted"/>
<dbReference type="RefSeq" id="WP_004837250.1">
    <property type="nucleotide sequence ID" value="NZ_GG666297.1"/>
</dbReference>
<dbReference type="HOGENOM" id="CLU_052967_0_0_9"/>